<keyword evidence="1 2" id="KW-0732">Signal</keyword>
<dbReference type="InterPro" id="IPR029058">
    <property type="entry name" value="AB_hydrolase_fold"/>
</dbReference>
<dbReference type="PANTHER" id="PTHR43037">
    <property type="entry name" value="UNNAMED PRODUCT-RELATED"/>
    <property type="match status" value="1"/>
</dbReference>
<dbReference type="AlphaFoldDB" id="A0A5K7XFC8"/>
<evidence type="ECO:0008006" key="5">
    <source>
        <dbReference type="Google" id="ProtNLM"/>
    </source>
</evidence>
<dbReference type="PANTHER" id="PTHR43037:SF1">
    <property type="entry name" value="BLL1128 PROTEIN"/>
    <property type="match status" value="1"/>
</dbReference>
<protein>
    <recommendedName>
        <fullName evidence="5">Peptidase</fullName>
    </recommendedName>
</protein>
<keyword evidence="4" id="KW-1185">Reference proteome</keyword>
<evidence type="ECO:0000313" key="3">
    <source>
        <dbReference type="EMBL" id="BBO34702.1"/>
    </source>
</evidence>
<feature type="chain" id="PRO_5024941569" description="Peptidase" evidence="2">
    <location>
        <begin position="33"/>
        <end position="806"/>
    </location>
</feature>
<evidence type="ECO:0000256" key="1">
    <source>
        <dbReference type="ARBA" id="ARBA00022729"/>
    </source>
</evidence>
<organism evidence="3 4">
    <name type="scientific">Lacipirellula parvula</name>
    <dbReference type="NCBI Taxonomy" id="2650471"/>
    <lineage>
        <taxon>Bacteria</taxon>
        <taxon>Pseudomonadati</taxon>
        <taxon>Planctomycetota</taxon>
        <taxon>Planctomycetia</taxon>
        <taxon>Pirellulales</taxon>
        <taxon>Lacipirellulaceae</taxon>
        <taxon>Lacipirellula</taxon>
    </lineage>
</organism>
<dbReference type="Gene3D" id="3.40.50.1820">
    <property type="entry name" value="alpha/beta hydrolase"/>
    <property type="match status" value="1"/>
</dbReference>
<feature type="signal peptide" evidence="2">
    <location>
        <begin position="1"/>
        <end position="32"/>
    </location>
</feature>
<evidence type="ECO:0000313" key="4">
    <source>
        <dbReference type="Proteomes" id="UP000326837"/>
    </source>
</evidence>
<accession>A0A5K7XFC8</accession>
<name>A0A5K7XFC8_9BACT</name>
<dbReference type="Proteomes" id="UP000326837">
    <property type="component" value="Chromosome"/>
</dbReference>
<dbReference type="KEGG" id="lpav:PLANPX_4314"/>
<evidence type="ECO:0000256" key="2">
    <source>
        <dbReference type="SAM" id="SignalP"/>
    </source>
</evidence>
<reference evidence="4" key="1">
    <citation type="submission" date="2019-10" db="EMBL/GenBank/DDBJ databases">
        <title>Lacipirellula parvula gen. nov., sp. nov., representing a lineage of planctomycetes widespread in freshwater anoxic habitats, and description of the family Lacipirellulaceae.</title>
        <authorList>
            <person name="Dedysh S.N."/>
            <person name="Kulichevskaya I.S."/>
            <person name="Beletsky A.V."/>
            <person name="Rakitin A.L."/>
            <person name="Mardanov A.V."/>
            <person name="Ivanova A.A."/>
            <person name="Saltykova V.X."/>
            <person name="Rijpstra W.I.C."/>
            <person name="Sinninghe Damste J.S."/>
            <person name="Ravin N.V."/>
        </authorList>
    </citation>
    <scope>NUCLEOTIDE SEQUENCE [LARGE SCALE GENOMIC DNA]</scope>
    <source>
        <strain evidence="4">PX69</strain>
    </source>
</reference>
<gene>
    <name evidence="3" type="ORF">PLANPX_4314</name>
</gene>
<dbReference type="EMBL" id="AP021861">
    <property type="protein sequence ID" value="BBO34702.1"/>
    <property type="molecule type" value="Genomic_DNA"/>
</dbReference>
<dbReference type="InterPro" id="IPR050955">
    <property type="entry name" value="Plant_Biomass_Hydrol_Est"/>
</dbReference>
<dbReference type="SUPFAM" id="SSF53474">
    <property type="entry name" value="alpha/beta-Hydrolases"/>
    <property type="match status" value="1"/>
</dbReference>
<dbReference type="RefSeq" id="WP_152100226.1">
    <property type="nucleotide sequence ID" value="NZ_AP021861.1"/>
</dbReference>
<sequence length="806" mass="90837">MHVRQPVCRYVSRFIAAVAAVAICGVAANGHAQKVQLMDGRVLSGVVARTTGVADNPEKPTSQAGAVATKQILVVDDGLRRTFVCAHRVNENGIIDQAPEQLLAIKPWQHPAEGASKLGAVGPAIAITPFDEYGRRIYEMQSIDGPLSIVQGITELTPRYAKLASLHGPERSVAWESSMATSSIPPETLARIIAQAIPQNDWQARLQAVRFYQQAGRFPEARRELERIIEEFPEKKDLQSMVGELRQSGARQMLTELELRRKAGQHKLVGEMLEIFPAEEVSGATLIQVREMMTSYEQEQRRIKQIGELLQATVAEMKDPDQRGLMAPIAEEVVKELSHNTVDRMAPFVQLLDDNSLTAEEKSSLAISGWLLGAEGAKQEIQTALALIKLRDGVVRYLREPKAADRGPILQNIESTEGSSVDQLAKLVARMKPPWHDVEYAKNASGAFLTLLAPGQTEDGDFTYHVQLPPEYDPYRRYPTLLVLNGSYNTPEQELDFWAGSPLPVEGSAEGVRRGQAMRHGYITIAVEWQKPHQYDYEYSGREHLAVLTSLRDAMRRFSIDTDRVYLTGHDIGGEAAWDMGQSHPDMWAGAIPIIPRYENDQKYIAHTWENAEYIPLYFVAGQLDGRTIAENAQVWNKYLRLKRFDTTLAEYQGRGHEPFHDEILNMFDWMSFKKRGGPPAKFDCGALRPWDNFFWWIEVDELENQFMIYPTDWSGGRVTPAHIKGRITPDNEYNRLTADARGYGVTLWLSPDYVDFNKPMRLTLNNRKLPDPEGGIKPSASVLLEDVRTRADRQRPFWAKMVVPR</sequence>
<proteinExistence type="predicted"/>